<name>A2Y3F0_ORYSI</name>
<dbReference type="EMBL" id="CM000130">
    <property type="protein sequence ID" value="EAY97610.1"/>
    <property type="molecule type" value="Genomic_DNA"/>
</dbReference>
<dbReference type="AlphaFoldDB" id="A2Y3F0"/>
<dbReference type="GO" id="GO:0004523">
    <property type="term" value="F:RNA-DNA hybrid ribonuclease activity"/>
    <property type="evidence" value="ECO:0007669"/>
    <property type="project" value="InterPro"/>
</dbReference>
<dbReference type="InterPro" id="IPR053151">
    <property type="entry name" value="RNase_H-like"/>
</dbReference>
<dbReference type="InterPro" id="IPR044730">
    <property type="entry name" value="RNase_H-like_dom_plant"/>
</dbReference>
<dbReference type="PANTHER" id="PTHR47723">
    <property type="entry name" value="OS05G0353850 PROTEIN"/>
    <property type="match status" value="1"/>
</dbReference>
<dbReference type="Proteomes" id="UP000007015">
    <property type="component" value="Chromosome 5"/>
</dbReference>
<keyword evidence="3" id="KW-1185">Reference proteome</keyword>
<dbReference type="Pfam" id="PF13456">
    <property type="entry name" value="RVT_3"/>
    <property type="match status" value="1"/>
</dbReference>
<dbReference type="HOGENOM" id="CLU_1167514_0_0_1"/>
<dbReference type="Gene3D" id="3.30.420.10">
    <property type="entry name" value="Ribonuclease H-like superfamily/Ribonuclease H"/>
    <property type="match status" value="1"/>
</dbReference>
<dbReference type="InterPro" id="IPR002156">
    <property type="entry name" value="RNaseH_domain"/>
</dbReference>
<dbReference type="PANTHER" id="PTHR47723:SF17">
    <property type="entry name" value="OS05G0353850 PROTEIN"/>
    <property type="match status" value="1"/>
</dbReference>
<feature type="domain" description="RNase H type-1" evidence="1">
    <location>
        <begin position="60"/>
        <end position="182"/>
    </location>
</feature>
<proteinExistence type="predicted"/>
<sequence>MAFLHCTPPSLLLPSPPFFLPPPPAAPRCSTALSPSSPLFHPTRLRIRWAPPPVGWCKLNFDGSVFNDGSRRASIGGVIRGCDGGVVLAFAETTEHWTVGVVEARALIKGLKLALKCFVERIVVEGDDLVLVQLLRGEETQTRIPAAMHDEILSLLRRFTEFEVRHIYREGNSVAHTLCRQAYQALDCGRRECRCQAPSGRRSTRIVAGCCTSACARRTSDAIGMKKGGRDRCGRQSD</sequence>
<protein>
    <recommendedName>
        <fullName evidence="1">RNase H type-1 domain-containing protein</fullName>
    </recommendedName>
</protein>
<evidence type="ECO:0000313" key="3">
    <source>
        <dbReference type="Proteomes" id="UP000007015"/>
    </source>
</evidence>
<gene>
    <name evidence="2" type="ORF">OsI_19535</name>
</gene>
<dbReference type="GO" id="GO:0003676">
    <property type="term" value="F:nucleic acid binding"/>
    <property type="evidence" value="ECO:0007669"/>
    <property type="project" value="InterPro"/>
</dbReference>
<dbReference type="InterPro" id="IPR036397">
    <property type="entry name" value="RNaseH_sf"/>
</dbReference>
<evidence type="ECO:0000259" key="1">
    <source>
        <dbReference type="Pfam" id="PF13456"/>
    </source>
</evidence>
<dbReference type="Gramene" id="BGIOSGA019648-TA">
    <property type="protein sequence ID" value="BGIOSGA019648-PA"/>
    <property type="gene ID" value="BGIOSGA019648"/>
</dbReference>
<dbReference type="SUPFAM" id="SSF53098">
    <property type="entry name" value="Ribonuclease H-like"/>
    <property type="match status" value="1"/>
</dbReference>
<dbReference type="InterPro" id="IPR012337">
    <property type="entry name" value="RNaseH-like_sf"/>
</dbReference>
<dbReference type="CDD" id="cd06222">
    <property type="entry name" value="RNase_H_like"/>
    <property type="match status" value="1"/>
</dbReference>
<dbReference type="STRING" id="39946.A2Y3F0"/>
<organism evidence="2 3">
    <name type="scientific">Oryza sativa subsp. indica</name>
    <name type="common">Rice</name>
    <dbReference type="NCBI Taxonomy" id="39946"/>
    <lineage>
        <taxon>Eukaryota</taxon>
        <taxon>Viridiplantae</taxon>
        <taxon>Streptophyta</taxon>
        <taxon>Embryophyta</taxon>
        <taxon>Tracheophyta</taxon>
        <taxon>Spermatophyta</taxon>
        <taxon>Magnoliopsida</taxon>
        <taxon>Liliopsida</taxon>
        <taxon>Poales</taxon>
        <taxon>Poaceae</taxon>
        <taxon>BOP clade</taxon>
        <taxon>Oryzoideae</taxon>
        <taxon>Oryzeae</taxon>
        <taxon>Oryzinae</taxon>
        <taxon>Oryza</taxon>
        <taxon>Oryza sativa</taxon>
    </lineage>
</organism>
<dbReference type="OMA" id="FRPRRIM"/>
<reference evidence="2 3" key="1">
    <citation type="journal article" date="2005" name="PLoS Biol.">
        <title>The genomes of Oryza sativa: a history of duplications.</title>
        <authorList>
            <person name="Yu J."/>
            <person name="Wang J."/>
            <person name="Lin W."/>
            <person name="Li S."/>
            <person name="Li H."/>
            <person name="Zhou J."/>
            <person name="Ni P."/>
            <person name="Dong W."/>
            <person name="Hu S."/>
            <person name="Zeng C."/>
            <person name="Zhang J."/>
            <person name="Zhang Y."/>
            <person name="Li R."/>
            <person name="Xu Z."/>
            <person name="Li S."/>
            <person name="Li X."/>
            <person name="Zheng H."/>
            <person name="Cong L."/>
            <person name="Lin L."/>
            <person name="Yin J."/>
            <person name="Geng J."/>
            <person name="Li G."/>
            <person name="Shi J."/>
            <person name="Liu J."/>
            <person name="Lv H."/>
            <person name="Li J."/>
            <person name="Wang J."/>
            <person name="Deng Y."/>
            <person name="Ran L."/>
            <person name="Shi X."/>
            <person name="Wang X."/>
            <person name="Wu Q."/>
            <person name="Li C."/>
            <person name="Ren X."/>
            <person name="Wang J."/>
            <person name="Wang X."/>
            <person name="Li D."/>
            <person name="Liu D."/>
            <person name="Zhang X."/>
            <person name="Ji Z."/>
            <person name="Zhao W."/>
            <person name="Sun Y."/>
            <person name="Zhang Z."/>
            <person name="Bao J."/>
            <person name="Han Y."/>
            <person name="Dong L."/>
            <person name="Ji J."/>
            <person name="Chen P."/>
            <person name="Wu S."/>
            <person name="Liu J."/>
            <person name="Xiao Y."/>
            <person name="Bu D."/>
            <person name="Tan J."/>
            <person name="Yang L."/>
            <person name="Ye C."/>
            <person name="Zhang J."/>
            <person name="Xu J."/>
            <person name="Zhou Y."/>
            <person name="Yu Y."/>
            <person name="Zhang B."/>
            <person name="Zhuang S."/>
            <person name="Wei H."/>
            <person name="Liu B."/>
            <person name="Lei M."/>
            <person name="Yu H."/>
            <person name="Li Y."/>
            <person name="Xu H."/>
            <person name="Wei S."/>
            <person name="He X."/>
            <person name="Fang L."/>
            <person name="Zhang Z."/>
            <person name="Zhang Y."/>
            <person name="Huang X."/>
            <person name="Su Z."/>
            <person name="Tong W."/>
            <person name="Li J."/>
            <person name="Tong Z."/>
            <person name="Li S."/>
            <person name="Ye J."/>
            <person name="Wang L."/>
            <person name="Fang L."/>
            <person name="Lei T."/>
            <person name="Chen C."/>
            <person name="Chen H."/>
            <person name="Xu Z."/>
            <person name="Li H."/>
            <person name="Huang H."/>
            <person name="Zhang F."/>
            <person name="Xu H."/>
            <person name="Li N."/>
            <person name="Zhao C."/>
            <person name="Li S."/>
            <person name="Dong L."/>
            <person name="Huang Y."/>
            <person name="Li L."/>
            <person name="Xi Y."/>
            <person name="Qi Q."/>
            <person name="Li W."/>
            <person name="Zhang B."/>
            <person name="Hu W."/>
            <person name="Zhang Y."/>
            <person name="Tian X."/>
            <person name="Jiao Y."/>
            <person name="Liang X."/>
            <person name="Jin J."/>
            <person name="Gao L."/>
            <person name="Zheng W."/>
            <person name="Hao B."/>
            <person name="Liu S."/>
            <person name="Wang W."/>
            <person name="Yuan L."/>
            <person name="Cao M."/>
            <person name="McDermott J."/>
            <person name="Samudrala R."/>
            <person name="Wang J."/>
            <person name="Wong G.K."/>
            <person name="Yang H."/>
        </authorList>
    </citation>
    <scope>NUCLEOTIDE SEQUENCE [LARGE SCALE GENOMIC DNA]</scope>
    <source>
        <strain evidence="3">cv. 93-11</strain>
    </source>
</reference>
<accession>A2Y3F0</accession>
<evidence type="ECO:0000313" key="2">
    <source>
        <dbReference type="EMBL" id="EAY97610.1"/>
    </source>
</evidence>